<dbReference type="EMBL" id="BAABJY010000001">
    <property type="protein sequence ID" value="GAA4854531.1"/>
    <property type="molecule type" value="Genomic_DNA"/>
</dbReference>
<proteinExistence type="predicted"/>
<dbReference type="Proteomes" id="UP001501323">
    <property type="component" value="Unassembled WGS sequence"/>
</dbReference>
<sequence length="250" mass="27768">MKKREKPDFSLSEAGYWIDPSVIPEAERSLLLRFLSDSSLDGDAESGRRARFLKFAMVLVTEPRHGDTPALEERAQLTAIIHSIGGDKGILGALENLSESNIEHLAAFAREVGYDDPPVISEEAAIQLRDRHGLSDFLEDLWNRLQVLACVTERANDNLQVGRTVKRAQDRARALVSRLADYHFELCGSWPPSNNASWFSNFAGKLGELVGAELGLGTLRSGLLEAKSKRNFVDVQKEKIKRGSSKQPVR</sequence>
<evidence type="ECO:0000313" key="1">
    <source>
        <dbReference type="EMBL" id="GAA4854531.1"/>
    </source>
</evidence>
<protein>
    <submittedName>
        <fullName evidence="1">Uncharacterized protein</fullName>
    </submittedName>
</protein>
<evidence type="ECO:0000313" key="2">
    <source>
        <dbReference type="Proteomes" id="UP001501323"/>
    </source>
</evidence>
<name>A0ABP9DQR0_9GAMM</name>
<organism evidence="1 2">
    <name type="scientific">Luteimonas vadosa</name>
    <dbReference type="NCBI Taxonomy" id="1165507"/>
    <lineage>
        <taxon>Bacteria</taxon>
        <taxon>Pseudomonadati</taxon>
        <taxon>Pseudomonadota</taxon>
        <taxon>Gammaproteobacteria</taxon>
        <taxon>Lysobacterales</taxon>
        <taxon>Lysobacteraceae</taxon>
        <taxon>Luteimonas</taxon>
    </lineage>
</organism>
<keyword evidence="2" id="KW-1185">Reference proteome</keyword>
<dbReference type="RefSeq" id="WP_345293687.1">
    <property type="nucleotide sequence ID" value="NZ_BAABJY010000001.1"/>
</dbReference>
<gene>
    <name evidence="1" type="ORF">GCM10023332_02510</name>
</gene>
<reference evidence="2" key="1">
    <citation type="journal article" date="2019" name="Int. J. Syst. Evol. Microbiol.">
        <title>The Global Catalogue of Microorganisms (GCM) 10K type strain sequencing project: providing services to taxonomists for standard genome sequencing and annotation.</title>
        <authorList>
            <consortium name="The Broad Institute Genomics Platform"/>
            <consortium name="The Broad Institute Genome Sequencing Center for Infectious Disease"/>
            <person name="Wu L."/>
            <person name="Ma J."/>
        </authorList>
    </citation>
    <scope>NUCLEOTIDE SEQUENCE [LARGE SCALE GENOMIC DNA]</scope>
    <source>
        <strain evidence="2">JCM 18392</strain>
    </source>
</reference>
<comment type="caution">
    <text evidence="1">The sequence shown here is derived from an EMBL/GenBank/DDBJ whole genome shotgun (WGS) entry which is preliminary data.</text>
</comment>
<accession>A0ABP9DQR0</accession>